<feature type="non-terminal residue" evidence="11">
    <location>
        <position position="1"/>
    </location>
</feature>
<dbReference type="InterPro" id="IPR006459">
    <property type="entry name" value="CASP/CASPL"/>
</dbReference>
<dbReference type="InterPro" id="IPR006702">
    <property type="entry name" value="CASP_dom"/>
</dbReference>
<evidence type="ECO:0000256" key="6">
    <source>
        <dbReference type="ARBA" id="ARBA00022989"/>
    </source>
</evidence>
<evidence type="ECO:0000259" key="10">
    <source>
        <dbReference type="Pfam" id="PF04535"/>
    </source>
</evidence>
<dbReference type="Pfam" id="PF04535">
    <property type="entry name" value="CASP_dom"/>
    <property type="match status" value="1"/>
</dbReference>
<keyword evidence="6 8" id="KW-1133">Transmembrane helix</keyword>
<organism evidence="11 12">
    <name type="scientific">Rhododendron williamsianum</name>
    <dbReference type="NCBI Taxonomy" id="262921"/>
    <lineage>
        <taxon>Eukaryota</taxon>
        <taxon>Viridiplantae</taxon>
        <taxon>Streptophyta</taxon>
        <taxon>Embryophyta</taxon>
        <taxon>Tracheophyta</taxon>
        <taxon>Spermatophyta</taxon>
        <taxon>Magnoliopsida</taxon>
        <taxon>eudicotyledons</taxon>
        <taxon>Gunneridae</taxon>
        <taxon>Pentapetalae</taxon>
        <taxon>asterids</taxon>
        <taxon>Ericales</taxon>
        <taxon>Ericaceae</taxon>
        <taxon>Ericoideae</taxon>
        <taxon>Rhodoreae</taxon>
        <taxon>Rhododendron</taxon>
    </lineage>
</organism>
<keyword evidence="12" id="KW-1185">Reference proteome</keyword>
<evidence type="ECO:0000256" key="5">
    <source>
        <dbReference type="ARBA" id="ARBA00022692"/>
    </source>
</evidence>
<feature type="transmembrane region" description="Helical" evidence="8">
    <location>
        <begin position="131"/>
        <end position="151"/>
    </location>
</feature>
<keyword evidence="5 8" id="KW-0812">Transmembrane</keyword>
<feature type="signal peptide" evidence="9">
    <location>
        <begin position="1"/>
        <end position="25"/>
    </location>
</feature>
<comment type="similarity">
    <text evidence="2 8">Belongs to the Casparian strip membrane proteins (CASP) family.</text>
</comment>
<dbReference type="NCBIfam" id="TIGR01569">
    <property type="entry name" value="A_tha_TIGR01569"/>
    <property type="match status" value="1"/>
</dbReference>
<accession>A0A6A4L4Z4</accession>
<feature type="chain" id="PRO_5025333748" description="CASP-like protein" evidence="9">
    <location>
        <begin position="26"/>
        <end position="163"/>
    </location>
</feature>
<feature type="transmembrane region" description="Helical" evidence="8">
    <location>
        <begin position="54"/>
        <end position="73"/>
    </location>
</feature>
<keyword evidence="9" id="KW-0732">Signal</keyword>
<protein>
    <recommendedName>
        <fullName evidence="8">CASP-like protein</fullName>
    </recommendedName>
</protein>
<gene>
    <name evidence="11" type="ORF">C3L33_15519</name>
</gene>
<dbReference type="GO" id="GO:0005886">
    <property type="term" value="C:plasma membrane"/>
    <property type="evidence" value="ECO:0007669"/>
    <property type="project" value="UniProtKB-SubCell"/>
</dbReference>
<dbReference type="AlphaFoldDB" id="A0A6A4L4Z4"/>
<evidence type="ECO:0000256" key="9">
    <source>
        <dbReference type="SAM" id="SignalP"/>
    </source>
</evidence>
<name>A0A6A4L4Z4_9ERIC</name>
<feature type="transmembrane region" description="Helical" evidence="8">
    <location>
        <begin position="80"/>
        <end position="105"/>
    </location>
</feature>
<evidence type="ECO:0000256" key="8">
    <source>
        <dbReference type="RuleBase" id="RU361233"/>
    </source>
</evidence>
<dbReference type="PANTHER" id="PTHR36488:SF8">
    <property type="entry name" value="CASP-LIKE PROTEIN 1U1"/>
    <property type="match status" value="1"/>
</dbReference>
<dbReference type="InterPro" id="IPR044173">
    <property type="entry name" value="CASPL"/>
</dbReference>
<comment type="subunit">
    <text evidence="3 8">Homodimer and heterodimers.</text>
</comment>
<proteinExistence type="inferred from homology"/>
<comment type="caution">
    <text evidence="8">Lacks conserved residue(s) required for the propagation of feature annotation.</text>
</comment>
<comment type="caution">
    <text evidence="11">The sequence shown here is derived from an EMBL/GenBank/DDBJ whole genome shotgun (WGS) entry which is preliminary data.</text>
</comment>
<reference evidence="11 12" key="1">
    <citation type="journal article" date="2019" name="Genome Biol. Evol.">
        <title>The Rhododendron genome and chromosomal organization provide insight into shared whole-genome duplications across the heath family (Ericaceae).</title>
        <authorList>
            <person name="Soza V.L."/>
            <person name="Lindsley D."/>
            <person name="Waalkes A."/>
            <person name="Ramage E."/>
            <person name="Patwardhan R.P."/>
            <person name="Burton J.N."/>
            <person name="Adey A."/>
            <person name="Kumar A."/>
            <person name="Qiu R."/>
            <person name="Shendure J."/>
            <person name="Hall B."/>
        </authorList>
    </citation>
    <scope>NUCLEOTIDE SEQUENCE [LARGE SCALE GENOMIC DNA]</scope>
    <source>
        <strain evidence="11">RSF 1966-606</strain>
    </source>
</reference>
<evidence type="ECO:0000256" key="2">
    <source>
        <dbReference type="ARBA" id="ARBA00007651"/>
    </source>
</evidence>
<comment type="subcellular location">
    <subcellularLocation>
        <location evidence="1 8">Cell membrane</location>
        <topology evidence="1 8">Multi-pass membrane protein</topology>
    </subcellularLocation>
</comment>
<evidence type="ECO:0000256" key="4">
    <source>
        <dbReference type="ARBA" id="ARBA00022475"/>
    </source>
</evidence>
<evidence type="ECO:0000313" key="11">
    <source>
        <dbReference type="EMBL" id="KAE9452582.1"/>
    </source>
</evidence>
<dbReference type="EMBL" id="QEFC01002375">
    <property type="protein sequence ID" value="KAE9452582.1"/>
    <property type="molecule type" value="Genomic_DNA"/>
</dbReference>
<evidence type="ECO:0000256" key="1">
    <source>
        <dbReference type="ARBA" id="ARBA00004651"/>
    </source>
</evidence>
<sequence length="163" mass="17345">MAMAKIIPTFLLRLIALGATISATAVMVTSHDSTTVLNLKFVAKYTNSPTFKYFALTNAIASGYGLTTIFLPSKTSLWRLLLVLDLVILCLLDSSISAALAIGYVGKKGNTQAGWLPICGQVPKFCDHANAALICGFVATIVYFLLVLYSLHSAVNLLTAGKA</sequence>
<dbReference type="PANTHER" id="PTHR36488">
    <property type="entry name" value="CASP-LIKE PROTEIN 1U1"/>
    <property type="match status" value="1"/>
</dbReference>
<dbReference type="OrthoDB" id="1906221at2759"/>
<keyword evidence="7 8" id="KW-0472">Membrane</keyword>
<evidence type="ECO:0000313" key="12">
    <source>
        <dbReference type="Proteomes" id="UP000428333"/>
    </source>
</evidence>
<feature type="domain" description="Casparian strip membrane protein" evidence="10">
    <location>
        <begin position="9"/>
        <end position="141"/>
    </location>
</feature>
<evidence type="ECO:0000256" key="3">
    <source>
        <dbReference type="ARBA" id="ARBA00011489"/>
    </source>
</evidence>
<evidence type="ECO:0000256" key="7">
    <source>
        <dbReference type="ARBA" id="ARBA00023136"/>
    </source>
</evidence>
<keyword evidence="4 8" id="KW-1003">Cell membrane</keyword>
<dbReference type="Proteomes" id="UP000428333">
    <property type="component" value="Linkage Group LG09"/>
</dbReference>